<dbReference type="eggNOG" id="COG4584">
    <property type="taxonomic scope" value="Bacteria"/>
</dbReference>
<sequence length="493" mass="57663">MIKMAQLEDIRKMYFMEDLSIREISRRTGIHRDTISKYLSLEETKPPKYKLTKERNHPVLGPYIPMIRQIIEDDKQRHRKQRHTGTKIFGILRQEGFSGGYNTVSDFLRQEYRKQKEAFLPLEFELGTYAEVDWTEAYFYLNGKETKAHIFVMKLRGSGGFYVRAYPFEKQEAFFDGHIKCFEFMKGVPYKIAYDNLKTAVKKVLQGSNREEQEQFISLRTHYLYESTFCRPARGNEKGGVENAGKEVVRRFFVPYPDVNSFEELNHYLHNECIKLLEKNSKWEAEKSALRPLPTVRFDGARYKEAKVNRYSMIQFETNRYSVPTSYVGEKVTVRATAEEIKIISKGSTIAEHFRIHGRNKDSIILDHYLELLLFKSRALGNTKVYNPQTLPPIYEQYRRCLLARNPRGNREFVKILMLHRDYHPSQVTEAIEIAMEYNVYGYDGVLNILGQTLVLSHKADPINKDKLQSIPEVIVTPPNLDKYSILMTGGDH</sequence>
<evidence type="ECO:0000256" key="1">
    <source>
        <dbReference type="ARBA" id="ARBA00009277"/>
    </source>
</evidence>
<dbReference type="Gene3D" id="1.10.10.60">
    <property type="entry name" value="Homeodomain-like"/>
    <property type="match status" value="1"/>
</dbReference>
<dbReference type="GO" id="GO:0006310">
    <property type="term" value="P:DNA recombination"/>
    <property type="evidence" value="ECO:0007669"/>
    <property type="project" value="UniProtKB-KW"/>
</dbReference>
<feature type="domain" description="HTH IS21-type" evidence="5">
    <location>
        <begin position="6"/>
        <end position="71"/>
    </location>
</feature>
<dbReference type="EMBL" id="ACXX02000001">
    <property type="protein sequence ID" value="EGD49595.1"/>
    <property type="molecule type" value="Genomic_DNA"/>
</dbReference>
<dbReference type="InterPro" id="IPR054353">
    <property type="entry name" value="IstA-like_C"/>
</dbReference>
<dbReference type="PANTHER" id="PTHR35004">
    <property type="entry name" value="TRANSPOSASE RV3428C-RELATED"/>
    <property type="match status" value="1"/>
</dbReference>
<name>F1T7Z7_9FIRM</name>
<keyword evidence="3" id="KW-0238">DNA-binding</keyword>
<dbReference type="GO" id="GO:0015074">
    <property type="term" value="P:DNA integration"/>
    <property type="evidence" value="ECO:0007669"/>
    <property type="project" value="InterPro"/>
</dbReference>
<dbReference type="Pfam" id="PF22483">
    <property type="entry name" value="Mu-transpos_C_2"/>
    <property type="match status" value="1"/>
</dbReference>
<proteinExistence type="inferred from homology"/>
<evidence type="ECO:0000313" key="8">
    <source>
        <dbReference type="Proteomes" id="UP000003860"/>
    </source>
</evidence>
<accession>F1T7Z7</accession>
<reference evidence="7" key="1">
    <citation type="submission" date="2009-07" db="EMBL/GenBank/DDBJ databases">
        <authorList>
            <consortium name="US DOE Joint Genome Institute (JGI-PGF)"/>
            <person name="Lucas S."/>
            <person name="Copeland A."/>
            <person name="Lapidus A."/>
            <person name="Glavina del Rio T."/>
            <person name="Tice H."/>
            <person name="Bruce D."/>
            <person name="Goodwin L."/>
            <person name="Pitluck S."/>
            <person name="Larimer F."/>
            <person name="Land M.L."/>
            <person name="Mouttaki H."/>
            <person name="He Z."/>
            <person name="Zhou J."/>
            <person name="Hemme C.L."/>
        </authorList>
    </citation>
    <scope>NUCLEOTIDE SEQUENCE</scope>
    <source>
        <strain evidence="7">DSM 2782</strain>
    </source>
</reference>
<dbReference type="NCBIfam" id="NF033546">
    <property type="entry name" value="transpos_IS21"/>
    <property type="match status" value="1"/>
</dbReference>
<reference evidence="7" key="2">
    <citation type="submission" date="2011-01" db="EMBL/GenBank/DDBJ databases">
        <title>The Non-contiguous Finished genome of Clostridium papyrosolvens.</title>
        <authorList>
            <person name="Lucas S."/>
            <person name="Copeland A."/>
            <person name="Lapidus A."/>
            <person name="Cheng J.-F."/>
            <person name="Goodwin L."/>
            <person name="Pitluck S."/>
            <person name="Misra M."/>
            <person name="Chertkov O."/>
            <person name="Detter J.C."/>
            <person name="Han C."/>
            <person name="Tapia R."/>
            <person name="Land M."/>
            <person name="Hauser L."/>
            <person name="Kyrpides N."/>
            <person name="Ivanova N."/>
            <person name="Pagani I."/>
            <person name="Mouttaki H."/>
            <person name="He Z."/>
            <person name="Zhou J."/>
            <person name="Hemme C.L."/>
            <person name="Woyke T."/>
        </authorList>
    </citation>
    <scope>NUCLEOTIDE SEQUENCE [LARGE SCALE GENOMIC DNA]</scope>
    <source>
        <strain evidence="7">DSM 2782</strain>
    </source>
</reference>
<organism evidence="7 8">
    <name type="scientific">Ruminiclostridium papyrosolvens DSM 2782</name>
    <dbReference type="NCBI Taxonomy" id="588581"/>
    <lineage>
        <taxon>Bacteria</taxon>
        <taxon>Bacillati</taxon>
        <taxon>Bacillota</taxon>
        <taxon>Clostridia</taxon>
        <taxon>Eubacteriales</taxon>
        <taxon>Oscillospiraceae</taxon>
        <taxon>Ruminiclostridium</taxon>
    </lineage>
</organism>
<dbReference type="Proteomes" id="UP000003860">
    <property type="component" value="Unassembled WGS sequence"/>
</dbReference>
<keyword evidence="8" id="KW-1185">Reference proteome</keyword>
<dbReference type="AlphaFoldDB" id="F1T7Z7"/>
<comment type="similarity">
    <text evidence="1">Belongs to the transposase IS21/IS408/IS1162 family.</text>
</comment>
<dbReference type="STRING" id="588581.Cpap_4034"/>
<evidence type="ECO:0000256" key="4">
    <source>
        <dbReference type="ARBA" id="ARBA00023172"/>
    </source>
</evidence>
<comment type="caution">
    <text evidence="7">The sequence shown here is derived from an EMBL/GenBank/DDBJ whole genome shotgun (WGS) entry which is preliminary data.</text>
</comment>
<gene>
    <name evidence="7" type="ORF">Cpap_4034</name>
</gene>
<evidence type="ECO:0000313" key="7">
    <source>
        <dbReference type="EMBL" id="EGD49595.1"/>
    </source>
</evidence>
<dbReference type="InterPro" id="IPR017894">
    <property type="entry name" value="HTH_IS21_transposase_type"/>
</dbReference>
<dbReference type="GO" id="GO:0003677">
    <property type="term" value="F:DNA binding"/>
    <property type="evidence" value="ECO:0007669"/>
    <property type="project" value="UniProtKB-KW"/>
</dbReference>
<evidence type="ECO:0000256" key="2">
    <source>
        <dbReference type="ARBA" id="ARBA00022578"/>
    </source>
</evidence>
<evidence type="ECO:0000256" key="3">
    <source>
        <dbReference type="ARBA" id="ARBA00023125"/>
    </source>
</evidence>
<dbReference type="PROSITE" id="PS50531">
    <property type="entry name" value="HTH_IS21"/>
    <property type="match status" value="1"/>
</dbReference>
<evidence type="ECO:0000259" key="6">
    <source>
        <dbReference type="PROSITE" id="PS50994"/>
    </source>
</evidence>
<dbReference type="PROSITE" id="PS50994">
    <property type="entry name" value="INTEGRASE"/>
    <property type="match status" value="1"/>
</dbReference>
<dbReference type="InterPro" id="IPR001584">
    <property type="entry name" value="Integrase_cat-core"/>
</dbReference>
<feature type="domain" description="Integrase catalytic" evidence="6">
    <location>
        <begin position="117"/>
        <end position="302"/>
    </location>
</feature>
<dbReference type="OrthoDB" id="3193769at2"/>
<protein>
    <submittedName>
        <fullName evidence="7">Integrase catalytic region</fullName>
    </submittedName>
</protein>
<dbReference type="RefSeq" id="WP_004616428.1">
    <property type="nucleotide sequence ID" value="NZ_ACXX02000001.1"/>
</dbReference>
<keyword evidence="4" id="KW-0233">DNA recombination</keyword>
<dbReference type="GO" id="GO:0032196">
    <property type="term" value="P:transposition"/>
    <property type="evidence" value="ECO:0007669"/>
    <property type="project" value="UniProtKB-KW"/>
</dbReference>
<evidence type="ECO:0000259" key="5">
    <source>
        <dbReference type="PROSITE" id="PS50531"/>
    </source>
</evidence>
<keyword evidence="2" id="KW-0815">Transposition</keyword>
<dbReference type="PANTHER" id="PTHR35004:SF7">
    <property type="entry name" value="INTEGRASE PROTEIN"/>
    <property type="match status" value="1"/>
</dbReference>